<reference evidence="3" key="1">
    <citation type="journal article" date="2013" name="Nat. Commun.">
        <title>Whole-genome sequencing of Oryza brachyantha reveals mechanisms underlying Oryza genome evolution.</title>
        <authorList>
            <person name="Chen J."/>
            <person name="Huang Q."/>
            <person name="Gao D."/>
            <person name="Wang J."/>
            <person name="Lang Y."/>
            <person name="Liu T."/>
            <person name="Li B."/>
            <person name="Bai Z."/>
            <person name="Luis Goicoechea J."/>
            <person name="Liang C."/>
            <person name="Chen C."/>
            <person name="Zhang W."/>
            <person name="Sun S."/>
            <person name="Liao Y."/>
            <person name="Zhang X."/>
            <person name="Yang L."/>
            <person name="Song C."/>
            <person name="Wang M."/>
            <person name="Shi J."/>
            <person name="Liu G."/>
            <person name="Liu J."/>
            <person name="Zhou H."/>
            <person name="Zhou W."/>
            <person name="Yu Q."/>
            <person name="An N."/>
            <person name="Chen Y."/>
            <person name="Cai Q."/>
            <person name="Wang B."/>
            <person name="Liu B."/>
            <person name="Min J."/>
            <person name="Huang Y."/>
            <person name="Wu H."/>
            <person name="Li Z."/>
            <person name="Zhang Y."/>
            <person name="Yin Y."/>
            <person name="Song W."/>
            <person name="Jiang J."/>
            <person name="Jackson S.A."/>
            <person name="Wing R.A."/>
            <person name="Wang J."/>
            <person name="Chen M."/>
        </authorList>
    </citation>
    <scope>NUCLEOTIDE SEQUENCE [LARGE SCALE GENOMIC DNA]</scope>
    <source>
        <strain evidence="3">cv. IRGC 101232</strain>
    </source>
</reference>
<sequence length="277" mass="32206">MSTTIHVALLHSILYSWFAAAKNGWFINSRPLVGTSFLCKYGRIRSASLVGAWLNNSNDPIHANYKKNEQYWKEVTAAYNSAVPKKRARLMKQVKDRFGRIKKRVQWFCGSWKEANALWASGESDVDLMDRAMKLYEEEHKKDGPFSFKHCWDILREEPKWDAYLERIANLDPDKRKFNVDDDVVHDFSIESDTEERPIGYYLADDDVVHDVVHDFSIESDTEERPIGYYLADDDVVHDVVHDFSIESLKFIFQSMVMSMTQVTILLMVYTQNGLSL</sequence>
<dbReference type="HOGENOM" id="CLU_1006029_0_0_1"/>
<dbReference type="EnsemblPlants" id="OB08G17730.1">
    <property type="protein sequence ID" value="OB08G17730.1"/>
    <property type="gene ID" value="OB08G17730"/>
</dbReference>
<evidence type="ECO:0000259" key="2">
    <source>
        <dbReference type="Pfam" id="PF14303"/>
    </source>
</evidence>
<dbReference type="Proteomes" id="UP000006038">
    <property type="component" value="Chromosome 8"/>
</dbReference>
<accession>J3MRP4</accession>
<reference evidence="3" key="2">
    <citation type="submission" date="2013-04" db="UniProtKB">
        <authorList>
            <consortium name="EnsemblPlants"/>
        </authorList>
    </citation>
    <scope>IDENTIFICATION</scope>
</reference>
<evidence type="ECO:0000313" key="4">
    <source>
        <dbReference type="Proteomes" id="UP000006038"/>
    </source>
</evidence>
<dbReference type="AlphaFoldDB" id="J3MRP4"/>
<feature type="signal peptide" evidence="1">
    <location>
        <begin position="1"/>
        <end position="21"/>
    </location>
</feature>
<organism evidence="3">
    <name type="scientific">Oryza brachyantha</name>
    <name type="common">malo sina</name>
    <dbReference type="NCBI Taxonomy" id="4533"/>
    <lineage>
        <taxon>Eukaryota</taxon>
        <taxon>Viridiplantae</taxon>
        <taxon>Streptophyta</taxon>
        <taxon>Embryophyta</taxon>
        <taxon>Tracheophyta</taxon>
        <taxon>Spermatophyta</taxon>
        <taxon>Magnoliopsida</taxon>
        <taxon>Liliopsida</taxon>
        <taxon>Poales</taxon>
        <taxon>Poaceae</taxon>
        <taxon>BOP clade</taxon>
        <taxon>Oryzoideae</taxon>
        <taxon>Oryzeae</taxon>
        <taxon>Oryzinae</taxon>
        <taxon>Oryza</taxon>
    </lineage>
</organism>
<name>J3MRP4_ORYBR</name>
<dbReference type="Gramene" id="OB08G17730.1">
    <property type="protein sequence ID" value="OB08G17730.1"/>
    <property type="gene ID" value="OB08G17730"/>
</dbReference>
<dbReference type="PANTHER" id="PTHR45224:SF16">
    <property type="entry name" value="OS01G0527900 PROTEIN"/>
    <property type="match status" value="1"/>
</dbReference>
<feature type="chain" id="PRO_5003773879" description="No apical meristem-associated C-terminal domain-containing protein" evidence="1">
    <location>
        <begin position="22"/>
        <end position="277"/>
    </location>
</feature>
<evidence type="ECO:0000313" key="3">
    <source>
        <dbReference type="EnsemblPlants" id="OB08G17730.1"/>
    </source>
</evidence>
<feature type="domain" description="No apical meristem-associated C-terminal" evidence="2">
    <location>
        <begin position="145"/>
        <end position="184"/>
    </location>
</feature>
<dbReference type="PANTHER" id="PTHR45224">
    <property type="entry name" value="OS01G0527900 PROTEIN-RELATED"/>
    <property type="match status" value="1"/>
</dbReference>
<protein>
    <recommendedName>
        <fullName evidence="2">No apical meristem-associated C-terminal domain-containing protein</fullName>
    </recommendedName>
</protein>
<evidence type="ECO:0000256" key="1">
    <source>
        <dbReference type="SAM" id="SignalP"/>
    </source>
</evidence>
<keyword evidence="1" id="KW-0732">Signal</keyword>
<keyword evidence="4" id="KW-1185">Reference proteome</keyword>
<dbReference type="eggNOG" id="ENOG502STNZ">
    <property type="taxonomic scope" value="Eukaryota"/>
</dbReference>
<dbReference type="InterPro" id="IPR029466">
    <property type="entry name" value="NAM-associated_C"/>
</dbReference>
<proteinExistence type="predicted"/>
<dbReference type="Pfam" id="PF14303">
    <property type="entry name" value="NAM-associated"/>
    <property type="match status" value="1"/>
</dbReference>